<evidence type="ECO:0000313" key="3">
    <source>
        <dbReference type="EMBL" id="MCY1145760.1"/>
    </source>
</evidence>
<feature type="domain" description="GGDEF" evidence="2">
    <location>
        <begin position="379"/>
        <end position="501"/>
    </location>
</feature>
<reference evidence="3" key="1">
    <citation type="submission" date="2022-11" db="EMBL/GenBank/DDBJ databases">
        <authorList>
            <person name="Somphong A."/>
            <person name="Phongsopitanun W."/>
        </authorList>
    </citation>
    <scope>NUCLEOTIDE SEQUENCE</scope>
    <source>
        <strain evidence="3">Pm04-4</strain>
    </source>
</reference>
<evidence type="ECO:0000313" key="4">
    <source>
        <dbReference type="Proteomes" id="UP001151002"/>
    </source>
</evidence>
<dbReference type="SUPFAM" id="SSF55073">
    <property type="entry name" value="Nucleotide cyclase"/>
    <property type="match status" value="1"/>
</dbReference>
<feature type="transmembrane region" description="Helical" evidence="1">
    <location>
        <begin position="122"/>
        <end position="141"/>
    </location>
</feature>
<feature type="transmembrane region" description="Helical" evidence="1">
    <location>
        <begin position="220"/>
        <end position="241"/>
    </location>
</feature>
<keyword evidence="1" id="KW-0812">Transmembrane</keyword>
<gene>
    <name evidence="3" type="ORF">OWR29_47845</name>
</gene>
<keyword evidence="1" id="KW-1133">Transmembrane helix</keyword>
<dbReference type="EMBL" id="JAPNTZ010000033">
    <property type="protein sequence ID" value="MCY1145760.1"/>
    <property type="molecule type" value="Genomic_DNA"/>
</dbReference>
<dbReference type="PROSITE" id="PS50887">
    <property type="entry name" value="GGDEF"/>
    <property type="match status" value="1"/>
</dbReference>
<feature type="transmembrane region" description="Helical" evidence="1">
    <location>
        <begin position="247"/>
        <end position="265"/>
    </location>
</feature>
<proteinExistence type="predicted"/>
<dbReference type="PANTHER" id="PTHR45138">
    <property type="entry name" value="REGULATORY COMPONENTS OF SENSORY TRANSDUCTION SYSTEM"/>
    <property type="match status" value="1"/>
</dbReference>
<protein>
    <submittedName>
        <fullName evidence="3">GGDEF domain-containing protein</fullName>
    </submittedName>
</protein>
<dbReference type="InterPro" id="IPR000160">
    <property type="entry name" value="GGDEF_dom"/>
</dbReference>
<name>A0ABT4BGU7_9ACTN</name>
<keyword evidence="1" id="KW-0472">Membrane</keyword>
<evidence type="ECO:0000259" key="2">
    <source>
        <dbReference type="PROSITE" id="PS50887"/>
    </source>
</evidence>
<feature type="transmembrane region" description="Helical" evidence="1">
    <location>
        <begin position="153"/>
        <end position="177"/>
    </location>
</feature>
<feature type="transmembrane region" description="Helical" evidence="1">
    <location>
        <begin position="67"/>
        <end position="89"/>
    </location>
</feature>
<feature type="transmembrane region" description="Helical" evidence="1">
    <location>
        <begin position="286"/>
        <end position="307"/>
    </location>
</feature>
<dbReference type="Proteomes" id="UP001151002">
    <property type="component" value="Unassembled WGS sequence"/>
</dbReference>
<evidence type="ECO:0000256" key="1">
    <source>
        <dbReference type="SAM" id="Phobius"/>
    </source>
</evidence>
<feature type="transmembrane region" description="Helical" evidence="1">
    <location>
        <begin position="189"/>
        <end position="208"/>
    </location>
</feature>
<dbReference type="PANTHER" id="PTHR45138:SF24">
    <property type="entry name" value="DIGUANYLATE CYCLASE DGCC-RELATED"/>
    <property type="match status" value="1"/>
</dbReference>
<dbReference type="Pfam" id="PF00990">
    <property type="entry name" value="GGDEF"/>
    <property type="match status" value="1"/>
</dbReference>
<organism evidence="3 4">
    <name type="scientific">Paractinoplanes pyxinae</name>
    <dbReference type="NCBI Taxonomy" id="2997416"/>
    <lineage>
        <taxon>Bacteria</taxon>
        <taxon>Bacillati</taxon>
        <taxon>Actinomycetota</taxon>
        <taxon>Actinomycetes</taxon>
        <taxon>Micromonosporales</taxon>
        <taxon>Micromonosporaceae</taxon>
        <taxon>Paractinoplanes</taxon>
    </lineage>
</organism>
<feature type="transmembrane region" description="Helical" evidence="1">
    <location>
        <begin position="96"/>
        <end position="116"/>
    </location>
</feature>
<dbReference type="InterPro" id="IPR029787">
    <property type="entry name" value="Nucleotide_cyclase"/>
</dbReference>
<comment type="caution">
    <text evidence="3">The sequence shown here is derived from an EMBL/GenBank/DDBJ whole genome shotgun (WGS) entry which is preliminary data.</text>
</comment>
<dbReference type="SMART" id="SM00267">
    <property type="entry name" value="GGDEF"/>
    <property type="match status" value="1"/>
</dbReference>
<dbReference type="NCBIfam" id="TIGR00254">
    <property type="entry name" value="GGDEF"/>
    <property type="match status" value="1"/>
</dbReference>
<keyword evidence="4" id="KW-1185">Reference proteome</keyword>
<sequence length="502" mass="54185">MTPSLVRNDHRAHPVDVTVFRAAASGAAEAGCGAHRKIAMVRLWLLWLGATVLFCGGQTVVGRDGWVADVMTLAMPLLFTVGILAGVVLNRPRPRWPWLLLASAGAITAAGIAISWSGADTLAFAALMSVYPIEAAALLLVTRGASWRRDRAGLLDTAMISVGLALACWLLVITPIMRLNAVLPGSPRTVLLPFGDLLLLSVLIRFFISQGVHNAAFWQISVSLLLQTTAHLTTLLYPLWGFNASDLQPVISLAALLMVGAAIHPSMCALARQPLRPVADMTPRRVLLVNLACMGAPILLIAQGVLQHGRVDWLAAGVGCVTLFALLALRMVDLISQLHDKARQLEAVAHIDALTALPNRRAWNLELHRRVAAARRHDAPVVVAIIDLDHFKRYNDEHGHQGGDELLTIAAVAWKAHIRPEDLLARYGGEEFGVILDQARLADADRIIERLQSATPLGQTFSAGAAQWNGSETAEELLARADAALYAAKRAGRDRLYVSSTR</sequence>
<accession>A0ABT4BGU7</accession>
<dbReference type="InterPro" id="IPR043128">
    <property type="entry name" value="Rev_trsase/Diguanyl_cyclase"/>
</dbReference>
<feature type="transmembrane region" description="Helical" evidence="1">
    <location>
        <begin position="43"/>
        <end position="61"/>
    </location>
</feature>
<feature type="transmembrane region" description="Helical" evidence="1">
    <location>
        <begin position="313"/>
        <end position="332"/>
    </location>
</feature>
<dbReference type="Gene3D" id="3.30.70.270">
    <property type="match status" value="1"/>
</dbReference>
<dbReference type="InterPro" id="IPR050469">
    <property type="entry name" value="Diguanylate_Cyclase"/>
</dbReference>
<dbReference type="CDD" id="cd01949">
    <property type="entry name" value="GGDEF"/>
    <property type="match status" value="1"/>
</dbReference>
<dbReference type="RefSeq" id="WP_267570377.1">
    <property type="nucleotide sequence ID" value="NZ_JAPNTZ010000033.1"/>
</dbReference>